<dbReference type="InterPro" id="IPR035671">
    <property type="entry name" value="DsbD_gamma"/>
</dbReference>
<accession>A0A7G6VQJ6</accession>
<proteinExistence type="predicted"/>
<dbReference type="InterPro" id="IPR013766">
    <property type="entry name" value="Thioredoxin_domain"/>
</dbReference>
<evidence type="ECO:0000256" key="3">
    <source>
        <dbReference type="ARBA" id="ARBA00022692"/>
    </source>
</evidence>
<comment type="subcellular location">
    <subcellularLocation>
        <location evidence="1">Cell membrane</location>
        <topology evidence="1">Multi-pass membrane protein</topology>
    </subcellularLocation>
</comment>
<dbReference type="CDD" id="cd02953">
    <property type="entry name" value="DsbDgamma"/>
    <property type="match status" value="1"/>
</dbReference>
<gene>
    <name evidence="9" type="ORF">H4O24_08230</name>
</gene>
<sequence>MTDPCRLNPVHLPSIARGPLRLVAMLWLVVLSLSVAGLAQAQERTNHIAARLVAERAAQPGETIDLAIAMRPEETWHGYWLNPGDAGFGMDLDWDLPPGAEAGTPSYPTPEPLMIGSLMNHVYEGPYAVLVPLKVPADAVPGSRLPVRLKAGWLACTDRICVPEQAELATTIRIAAPGETAPADENFARWRQALPAPVVDSGRYAIEGSELRIAVPLAAGAAIDSPHLFFATDGYVDYAAPQSFERQGDWLIVSTTARQGAAADKPLEMVLRLDPSGTGVSFTARPGEVAAVSGSASAPQSLLGGAGLALIAAAFAGGLLLNIMPCVFPILSLKALHLARAGGDGGEARREALAYTLGVVLAVLALGGAMLALRAAGSEIGWAFQLQEPATLVLLLALVAAITANLAGLFEFTLPVRMESSGGGAFMTGLLAAVAATPCTAPFMAAAMGAALLLPPIQALVLFAALGLGLAAPFLAIGFVPFLRRMMPRPGAWMVRFRHIMAIPMALTALALLWLCWRLGGTALLAGGAAMVVVVLAICWAVRLRQRRGLSALAPAMAAVLVALAGSAAASVLVSPNAGQGGEMAIPGSIPFSEEALARARAEGPVFLYFTADWCVTCKVNENVAIARDPVIEAFRDAGVTVLVGDWTRRDPAITRFLESQGAAGVPLYLWYPRGGEADQLPQVLHSQLLIDRALLLAAKAGL</sequence>
<feature type="transmembrane region" description="Helical" evidence="7">
    <location>
        <begin position="352"/>
        <end position="373"/>
    </location>
</feature>
<keyword evidence="4" id="KW-0201">Cytochrome c-type biogenesis</keyword>
<name>A0A7G6VQJ6_9SPHN</name>
<dbReference type="Pfam" id="PF11412">
    <property type="entry name" value="DsbD_N"/>
    <property type="match status" value="1"/>
</dbReference>
<dbReference type="Pfam" id="PF13899">
    <property type="entry name" value="Thioredoxin_7"/>
    <property type="match status" value="1"/>
</dbReference>
<keyword evidence="5 7" id="KW-1133">Transmembrane helix</keyword>
<dbReference type="InterPro" id="IPR028250">
    <property type="entry name" value="DsbDN"/>
</dbReference>
<evidence type="ECO:0000256" key="4">
    <source>
        <dbReference type="ARBA" id="ARBA00022748"/>
    </source>
</evidence>
<feature type="transmembrane region" description="Helical" evidence="7">
    <location>
        <begin position="521"/>
        <end position="542"/>
    </location>
</feature>
<feature type="transmembrane region" description="Helical" evidence="7">
    <location>
        <begin position="460"/>
        <end position="483"/>
    </location>
</feature>
<dbReference type="Gene3D" id="3.40.30.10">
    <property type="entry name" value="Glutaredoxin"/>
    <property type="match status" value="1"/>
</dbReference>
<feature type="transmembrane region" description="Helical" evidence="7">
    <location>
        <begin position="495"/>
        <end position="515"/>
    </location>
</feature>
<reference evidence="9 10" key="1">
    <citation type="submission" date="2020-08" db="EMBL/GenBank/DDBJ databases">
        <authorList>
            <person name="Liu G."/>
            <person name="Sun C."/>
        </authorList>
    </citation>
    <scope>NUCLEOTIDE SEQUENCE [LARGE SCALE GENOMIC DNA]</scope>
    <source>
        <strain evidence="9 10">OT19</strain>
    </source>
</reference>
<dbReference type="PANTHER" id="PTHR32234:SF3">
    <property type="entry name" value="SUPPRESSION OF COPPER SENSITIVITY PROTEIN"/>
    <property type="match status" value="1"/>
</dbReference>
<evidence type="ECO:0000259" key="8">
    <source>
        <dbReference type="PROSITE" id="PS51352"/>
    </source>
</evidence>
<keyword evidence="2" id="KW-1003">Cell membrane</keyword>
<dbReference type="GO" id="GO:0005886">
    <property type="term" value="C:plasma membrane"/>
    <property type="evidence" value="ECO:0007669"/>
    <property type="project" value="UniProtKB-SubCell"/>
</dbReference>
<evidence type="ECO:0000256" key="7">
    <source>
        <dbReference type="SAM" id="Phobius"/>
    </source>
</evidence>
<evidence type="ECO:0000313" key="9">
    <source>
        <dbReference type="EMBL" id="QNE04011.1"/>
    </source>
</evidence>
<dbReference type="PROSITE" id="PS51352">
    <property type="entry name" value="THIOREDOXIN_2"/>
    <property type="match status" value="1"/>
</dbReference>
<evidence type="ECO:0000313" key="10">
    <source>
        <dbReference type="Proteomes" id="UP000515297"/>
    </source>
</evidence>
<evidence type="ECO:0000256" key="5">
    <source>
        <dbReference type="ARBA" id="ARBA00022989"/>
    </source>
</evidence>
<organism evidence="9 10">
    <name type="scientific">Croceicoccus marinus</name>
    <dbReference type="NCBI Taxonomy" id="450378"/>
    <lineage>
        <taxon>Bacteria</taxon>
        <taxon>Pseudomonadati</taxon>
        <taxon>Pseudomonadota</taxon>
        <taxon>Alphaproteobacteria</taxon>
        <taxon>Sphingomonadales</taxon>
        <taxon>Erythrobacteraceae</taxon>
        <taxon>Croceicoccus</taxon>
    </lineage>
</organism>
<protein>
    <submittedName>
        <fullName evidence="9">Thioredoxin family protein</fullName>
    </submittedName>
</protein>
<dbReference type="AlphaFoldDB" id="A0A7G6VQJ6"/>
<evidence type="ECO:0000256" key="2">
    <source>
        <dbReference type="ARBA" id="ARBA00022475"/>
    </source>
</evidence>
<evidence type="ECO:0000256" key="6">
    <source>
        <dbReference type="ARBA" id="ARBA00023136"/>
    </source>
</evidence>
<feature type="domain" description="Thioredoxin" evidence="8">
    <location>
        <begin position="563"/>
        <end position="701"/>
    </location>
</feature>
<dbReference type="EMBL" id="CP060052">
    <property type="protein sequence ID" value="QNE04011.1"/>
    <property type="molecule type" value="Genomic_DNA"/>
</dbReference>
<feature type="transmembrane region" description="Helical" evidence="7">
    <location>
        <begin position="554"/>
        <end position="574"/>
    </location>
</feature>
<dbReference type="InterPro" id="IPR003834">
    <property type="entry name" value="Cyt_c_assmbl_TM_dom"/>
</dbReference>
<dbReference type="GO" id="GO:0017004">
    <property type="term" value="P:cytochrome complex assembly"/>
    <property type="evidence" value="ECO:0007669"/>
    <property type="project" value="UniProtKB-KW"/>
</dbReference>
<dbReference type="InterPro" id="IPR036249">
    <property type="entry name" value="Thioredoxin-like_sf"/>
</dbReference>
<feature type="transmembrane region" description="Helical" evidence="7">
    <location>
        <begin position="393"/>
        <end position="414"/>
    </location>
</feature>
<feature type="transmembrane region" description="Helical" evidence="7">
    <location>
        <begin position="302"/>
        <end position="331"/>
    </location>
</feature>
<dbReference type="PANTHER" id="PTHR32234">
    <property type="entry name" value="THIOL:DISULFIDE INTERCHANGE PROTEIN DSBD"/>
    <property type="match status" value="1"/>
</dbReference>
<dbReference type="Pfam" id="PF02683">
    <property type="entry name" value="DsbD_TM"/>
    <property type="match status" value="1"/>
</dbReference>
<dbReference type="SUPFAM" id="SSF52833">
    <property type="entry name" value="Thioredoxin-like"/>
    <property type="match status" value="1"/>
</dbReference>
<keyword evidence="3 7" id="KW-0812">Transmembrane</keyword>
<dbReference type="GO" id="GO:0045454">
    <property type="term" value="P:cell redox homeostasis"/>
    <property type="evidence" value="ECO:0007669"/>
    <property type="project" value="TreeGrafter"/>
</dbReference>
<dbReference type="Proteomes" id="UP000515297">
    <property type="component" value="Chromosome"/>
</dbReference>
<keyword evidence="6 7" id="KW-0472">Membrane</keyword>
<evidence type="ECO:0000256" key="1">
    <source>
        <dbReference type="ARBA" id="ARBA00004651"/>
    </source>
</evidence>
<dbReference type="GO" id="GO:0015035">
    <property type="term" value="F:protein-disulfide reductase activity"/>
    <property type="evidence" value="ECO:0007669"/>
    <property type="project" value="TreeGrafter"/>
</dbReference>
<feature type="transmembrane region" description="Helical" evidence="7">
    <location>
        <begin position="426"/>
        <end position="454"/>
    </location>
</feature>